<dbReference type="InterPro" id="IPR005467">
    <property type="entry name" value="His_kinase_dom"/>
</dbReference>
<keyword evidence="9" id="KW-0067">ATP-binding</keyword>
<keyword evidence="8 15" id="KW-0418">Kinase</keyword>
<evidence type="ECO:0000256" key="9">
    <source>
        <dbReference type="ARBA" id="ARBA00022840"/>
    </source>
</evidence>
<keyword evidence="4" id="KW-0597">Phosphoprotein</keyword>
<dbReference type="GO" id="GO:0016301">
    <property type="term" value="F:kinase activity"/>
    <property type="evidence" value="ECO:0007669"/>
    <property type="project" value="UniProtKB-KW"/>
</dbReference>
<evidence type="ECO:0000313" key="16">
    <source>
        <dbReference type="Proteomes" id="UP001059773"/>
    </source>
</evidence>
<gene>
    <name evidence="15" type="ORF">NP439_09390</name>
</gene>
<dbReference type="EMBL" id="CP101914">
    <property type="protein sequence ID" value="UUI04828.1"/>
    <property type="molecule type" value="Genomic_DNA"/>
</dbReference>
<dbReference type="EC" id="2.7.13.3" evidence="3"/>
<dbReference type="Proteomes" id="UP001059773">
    <property type="component" value="Chromosome"/>
</dbReference>
<evidence type="ECO:0000256" key="2">
    <source>
        <dbReference type="ARBA" id="ARBA00004141"/>
    </source>
</evidence>
<feature type="transmembrane region" description="Helical" evidence="13">
    <location>
        <begin position="50"/>
        <end position="73"/>
    </location>
</feature>
<evidence type="ECO:0000256" key="12">
    <source>
        <dbReference type="ARBA" id="ARBA00023136"/>
    </source>
</evidence>
<dbReference type="InterPro" id="IPR036097">
    <property type="entry name" value="HisK_dim/P_sf"/>
</dbReference>
<organism evidence="15 16">
    <name type="scientific">Oceanobacillus jeddahense</name>
    <dbReference type="NCBI Taxonomy" id="1462527"/>
    <lineage>
        <taxon>Bacteria</taxon>
        <taxon>Bacillati</taxon>
        <taxon>Bacillota</taxon>
        <taxon>Bacilli</taxon>
        <taxon>Bacillales</taxon>
        <taxon>Bacillaceae</taxon>
        <taxon>Oceanobacillus</taxon>
    </lineage>
</organism>
<dbReference type="InterPro" id="IPR050398">
    <property type="entry name" value="HssS/ArlS-like"/>
</dbReference>
<evidence type="ECO:0000259" key="14">
    <source>
        <dbReference type="PROSITE" id="PS50109"/>
    </source>
</evidence>
<keyword evidence="10 13" id="KW-1133">Transmembrane helix</keyword>
<keyword evidence="5" id="KW-0808">Transferase</keyword>
<dbReference type="Gene3D" id="3.30.565.10">
    <property type="entry name" value="Histidine kinase-like ATPase, C-terminal domain"/>
    <property type="match status" value="1"/>
</dbReference>
<dbReference type="PROSITE" id="PS50109">
    <property type="entry name" value="HIS_KIN"/>
    <property type="match status" value="1"/>
</dbReference>
<dbReference type="SUPFAM" id="SSF55874">
    <property type="entry name" value="ATPase domain of HSP90 chaperone/DNA topoisomerase II/histidine kinase"/>
    <property type="match status" value="1"/>
</dbReference>
<evidence type="ECO:0000256" key="1">
    <source>
        <dbReference type="ARBA" id="ARBA00000085"/>
    </source>
</evidence>
<reference evidence="15" key="1">
    <citation type="submission" date="2022-07" db="EMBL/GenBank/DDBJ databases">
        <title>FELIX.</title>
        <authorList>
            <person name="Wan K.H."/>
            <person name="Park S."/>
            <person name="Lawrence Q."/>
            <person name="Eichenberger J.P."/>
            <person name="Booth B.W."/>
            <person name="Piaggio A.J."/>
            <person name="Chandler J.C."/>
            <person name="Franklin A.B."/>
            <person name="Celniker S.E."/>
        </authorList>
    </citation>
    <scope>NUCLEOTIDE SEQUENCE</scope>
    <source>
        <strain evidence="15">QA-1986 374</strain>
    </source>
</reference>
<keyword evidence="12 13" id="KW-0472">Membrane</keyword>
<dbReference type="SUPFAM" id="SSF47384">
    <property type="entry name" value="Homodimeric domain of signal transducing histidine kinase"/>
    <property type="match status" value="1"/>
</dbReference>
<dbReference type="InterPro" id="IPR036890">
    <property type="entry name" value="HATPase_C_sf"/>
</dbReference>
<evidence type="ECO:0000256" key="8">
    <source>
        <dbReference type="ARBA" id="ARBA00022777"/>
    </source>
</evidence>
<feature type="transmembrane region" description="Helical" evidence="13">
    <location>
        <begin position="7"/>
        <end position="30"/>
    </location>
</feature>
<dbReference type="RefSeq" id="WP_256709730.1">
    <property type="nucleotide sequence ID" value="NZ_CP101914.1"/>
</dbReference>
<evidence type="ECO:0000256" key="6">
    <source>
        <dbReference type="ARBA" id="ARBA00022692"/>
    </source>
</evidence>
<dbReference type="Gene3D" id="1.10.287.130">
    <property type="match status" value="1"/>
</dbReference>
<dbReference type="CDD" id="cd00082">
    <property type="entry name" value="HisKA"/>
    <property type="match status" value="1"/>
</dbReference>
<sequence>MKKKIYLFTLISVLFFPVAFIISNYIVLGAHLLHDYINGTDTPFIAYENYVYVFSIFFILILLYVFFLSKIIINISSEIRLLSDLIRVIGKNQNYPEPVELQVLKNNEMKHLGESVNILIDELKYNQAKYKESEEMRKRYLDQLSHDIKTPLSIIKINLYYLQTNQNVDKAIEEINKNTDIISTLSERIYHKNYLNANSIITHMSAINVNDCITEIIKKWNNALSHNKIYCTSDIEANIVWELDSVWFERLFDNILQNVLYHSQASHLTIEGIKENDQEQLIITDDGVGFDLEKQLQQSNQKGLNIINEVPKLLNLHIVIESNASGTRITLSKR</sequence>
<keyword evidence="11" id="KW-0902">Two-component regulatory system</keyword>
<evidence type="ECO:0000313" key="15">
    <source>
        <dbReference type="EMBL" id="UUI04828.1"/>
    </source>
</evidence>
<feature type="domain" description="Histidine kinase" evidence="14">
    <location>
        <begin position="143"/>
        <end position="334"/>
    </location>
</feature>
<evidence type="ECO:0000256" key="10">
    <source>
        <dbReference type="ARBA" id="ARBA00022989"/>
    </source>
</evidence>
<evidence type="ECO:0000256" key="5">
    <source>
        <dbReference type="ARBA" id="ARBA00022679"/>
    </source>
</evidence>
<evidence type="ECO:0000256" key="4">
    <source>
        <dbReference type="ARBA" id="ARBA00022553"/>
    </source>
</evidence>
<dbReference type="Pfam" id="PF02518">
    <property type="entry name" value="HATPase_c"/>
    <property type="match status" value="1"/>
</dbReference>
<dbReference type="InterPro" id="IPR003661">
    <property type="entry name" value="HisK_dim/P_dom"/>
</dbReference>
<evidence type="ECO:0000256" key="11">
    <source>
        <dbReference type="ARBA" id="ARBA00023012"/>
    </source>
</evidence>
<evidence type="ECO:0000256" key="7">
    <source>
        <dbReference type="ARBA" id="ARBA00022741"/>
    </source>
</evidence>
<accession>A0ABY5JWR5</accession>
<evidence type="ECO:0000256" key="13">
    <source>
        <dbReference type="SAM" id="Phobius"/>
    </source>
</evidence>
<name>A0ABY5JWR5_9BACI</name>
<evidence type="ECO:0000256" key="3">
    <source>
        <dbReference type="ARBA" id="ARBA00012438"/>
    </source>
</evidence>
<dbReference type="PANTHER" id="PTHR45528">
    <property type="entry name" value="SENSOR HISTIDINE KINASE CPXA"/>
    <property type="match status" value="1"/>
</dbReference>
<dbReference type="InterPro" id="IPR003594">
    <property type="entry name" value="HATPase_dom"/>
</dbReference>
<proteinExistence type="predicted"/>
<keyword evidence="7" id="KW-0547">Nucleotide-binding</keyword>
<dbReference type="PANTHER" id="PTHR45528:SF9">
    <property type="entry name" value="SENSOR HISTIDINE KINASE YBDK"/>
    <property type="match status" value="1"/>
</dbReference>
<keyword evidence="16" id="KW-1185">Reference proteome</keyword>
<protein>
    <recommendedName>
        <fullName evidence="3">histidine kinase</fullName>
        <ecNumber evidence="3">2.7.13.3</ecNumber>
    </recommendedName>
</protein>
<comment type="catalytic activity">
    <reaction evidence="1">
        <text>ATP + protein L-histidine = ADP + protein N-phospho-L-histidine.</text>
        <dbReference type="EC" id="2.7.13.3"/>
    </reaction>
</comment>
<keyword evidence="6 13" id="KW-0812">Transmembrane</keyword>
<comment type="subcellular location">
    <subcellularLocation>
        <location evidence="2">Membrane</location>
        <topology evidence="2">Multi-pass membrane protein</topology>
    </subcellularLocation>
</comment>